<dbReference type="InterPro" id="IPR036396">
    <property type="entry name" value="Cyt_P450_sf"/>
</dbReference>
<proteinExistence type="predicted"/>
<dbReference type="AlphaFoldDB" id="A0A674JCQ6"/>
<evidence type="ECO:0000313" key="2">
    <source>
        <dbReference type="Proteomes" id="UP000472274"/>
    </source>
</evidence>
<dbReference type="Gene3D" id="1.10.630.10">
    <property type="entry name" value="Cytochrome P450"/>
    <property type="match status" value="1"/>
</dbReference>
<dbReference type="InParanoid" id="A0A674JCQ6"/>
<reference evidence="1" key="2">
    <citation type="submission" date="2025-09" db="UniProtKB">
        <authorList>
            <consortium name="Ensembl"/>
        </authorList>
    </citation>
    <scope>IDENTIFICATION</scope>
</reference>
<dbReference type="GO" id="GO:0004497">
    <property type="term" value="F:monooxygenase activity"/>
    <property type="evidence" value="ECO:0007669"/>
    <property type="project" value="InterPro"/>
</dbReference>
<sequence>AIRALGETHSCIWTQPYTLTVFALLFDFLKRRKSWSRYPPGPTSLPFIGTMLQIDFHSPHRSFTQVSARGAGEHSLEIWQTGFVARCAWHQ</sequence>
<dbReference type="GO" id="GO:0016705">
    <property type="term" value="F:oxidoreductase activity, acting on paired donors, with incorporation or reduction of molecular oxygen"/>
    <property type="evidence" value="ECO:0007669"/>
    <property type="project" value="InterPro"/>
</dbReference>
<dbReference type="GO" id="GO:0020037">
    <property type="term" value="F:heme binding"/>
    <property type="evidence" value="ECO:0007669"/>
    <property type="project" value="InterPro"/>
</dbReference>
<accession>A0A674JCQ6</accession>
<dbReference type="GO" id="GO:0005506">
    <property type="term" value="F:iron ion binding"/>
    <property type="evidence" value="ECO:0007669"/>
    <property type="project" value="InterPro"/>
</dbReference>
<protein>
    <submittedName>
        <fullName evidence="1">Uncharacterized protein</fullName>
    </submittedName>
</protein>
<dbReference type="GeneTree" id="ENSGT00960000192645"/>
<evidence type="ECO:0000313" key="1">
    <source>
        <dbReference type="Ensembl" id="ENSTMTP00000019616.1"/>
    </source>
</evidence>
<dbReference type="Ensembl" id="ENSTMTT00000020306.1">
    <property type="protein sequence ID" value="ENSTMTP00000019616.1"/>
    <property type="gene ID" value="ENSTMTG00000014417.1"/>
</dbReference>
<keyword evidence="2" id="KW-1185">Reference proteome</keyword>
<organism evidence="1 2">
    <name type="scientific">Terrapene triunguis</name>
    <name type="common">Three-toed box turtle</name>
    <dbReference type="NCBI Taxonomy" id="2587831"/>
    <lineage>
        <taxon>Eukaryota</taxon>
        <taxon>Metazoa</taxon>
        <taxon>Chordata</taxon>
        <taxon>Craniata</taxon>
        <taxon>Vertebrata</taxon>
        <taxon>Euteleostomi</taxon>
        <taxon>Archelosauria</taxon>
        <taxon>Testudinata</taxon>
        <taxon>Testudines</taxon>
        <taxon>Cryptodira</taxon>
        <taxon>Durocryptodira</taxon>
        <taxon>Testudinoidea</taxon>
        <taxon>Emydidae</taxon>
        <taxon>Terrapene</taxon>
    </lineage>
</organism>
<reference evidence="1" key="1">
    <citation type="submission" date="2025-08" db="UniProtKB">
        <authorList>
            <consortium name="Ensembl"/>
        </authorList>
    </citation>
    <scope>IDENTIFICATION</scope>
</reference>
<dbReference type="Proteomes" id="UP000472274">
    <property type="component" value="Unplaced"/>
</dbReference>
<name>A0A674JCQ6_9SAUR</name>
<dbReference type="SUPFAM" id="SSF48264">
    <property type="entry name" value="Cytochrome P450"/>
    <property type="match status" value="1"/>
</dbReference>